<name>A0A6A6X8V3_9PLEO</name>
<protein>
    <submittedName>
        <fullName evidence="1">Uncharacterized protein</fullName>
    </submittedName>
</protein>
<dbReference type="EMBL" id="MU001964">
    <property type="protein sequence ID" value="KAF2792554.1"/>
    <property type="molecule type" value="Genomic_DNA"/>
</dbReference>
<gene>
    <name evidence="1" type="ORF">K505DRAFT_375961</name>
</gene>
<organism evidence="1 2">
    <name type="scientific">Melanomma pulvis-pyrius CBS 109.77</name>
    <dbReference type="NCBI Taxonomy" id="1314802"/>
    <lineage>
        <taxon>Eukaryota</taxon>
        <taxon>Fungi</taxon>
        <taxon>Dikarya</taxon>
        <taxon>Ascomycota</taxon>
        <taxon>Pezizomycotina</taxon>
        <taxon>Dothideomycetes</taxon>
        <taxon>Pleosporomycetidae</taxon>
        <taxon>Pleosporales</taxon>
        <taxon>Melanommataceae</taxon>
        <taxon>Melanomma</taxon>
    </lineage>
</organism>
<accession>A0A6A6X8V3</accession>
<dbReference type="Proteomes" id="UP000799757">
    <property type="component" value="Unassembled WGS sequence"/>
</dbReference>
<dbReference type="AlphaFoldDB" id="A0A6A6X8V3"/>
<sequence>MNYDGSFLLKDTEEMESLPRLNPGLSGAIVWSKNANIEEENSWPFYVVEKGIQPGWSRIALSINRPQSQDSKTGWSERQSETTTIKQLEVMGTSFYPVARSLPTVDVTLFTYDPNMKDLKRGINSIVSTIPSEIDSKQAKLSKEMGMEVIKGRNDQLLPAVKMWSKVNREVLQLANNDESIRAAPRIIPDSKY</sequence>
<evidence type="ECO:0000313" key="1">
    <source>
        <dbReference type="EMBL" id="KAF2792554.1"/>
    </source>
</evidence>
<proteinExistence type="predicted"/>
<reference evidence="1" key="1">
    <citation type="journal article" date="2020" name="Stud. Mycol.">
        <title>101 Dothideomycetes genomes: a test case for predicting lifestyles and emergence of pathogens.</title>
        <authorList>
            <person name="Haridas S."/>
            <person name="Albert R."/>
            <person name="Binder M."/>
            <person name="Bloem J."/>
            <person name="Labutti K."/>
            <person name="Salamov A."/>
            <person name="Andreopoulos B."/>
            <person name="Baker S."/>
            <person name="Barry K."/>
            <person name="Bills G."/>
            <person name="Bluhm B."/>
            <person name="Cannon C."/>
            <person name="Castanera R."/>
            <person name="Culley D."/>
            <person name="Daum C."/>
            <person name="Ezra D."/>
            <person name="Gonzalez J."/>
            <person name="Henrissat B."/>
            <person name="Kuo A."/>
            <person name="Liang C."/>
            <person name="Lipzen A."/>
            <person name="Lutzoni F."/>
            <person name="Magnuson J."/>
            <person name="Mondo S."/>
            <person name="Nolan M."/>
            <person name="Ohm R."/>
            <person name="Pangilinan J."/>
            <person name="Park H.-J."/>
            <person name="Ramirez L."/>
            <person name="Alfaro M."/>
            <person name="Sun H."/>
            <person name="Tritt A."/>
            <person name="Yoshinaga Y."/>
            <person name="Zwiers L.-H."/>
            <person name="Turgeon B."/>
            <person name="Goodwin S."/>
            <person name="Spatafora J."/>
            <person name="Crous P."/>
            <person name="Grigoriev I."/>
        </authorList>
    </citation>
    <scope>NUCLEOTIDE SEQUENCE</scope>
    <source>
        <strain evidence="1">CBS 109.77</strain>
    </source>
</reference>
<keyword evidence="2" id="KW-1185">Reference proteome</keyword>
<evidence type="ECO:0000313" key="2">
    <source>
        <dbReference type="Proteomes" id="UP000799757"/>
    </source>
</evidence>